<dbReference type="GO" id="GO:0016477">
    <property type="term" value="P:cell migration"/>
    <property type="evidence" value="ECO:0007669"/>
    <property type="project" value="TreeGrafter"/>
</dbReference>
<keyword evidence="7" id="KW-0472">Membrane</keyword>
<dbReference type="GO" id="GO:0005634">
    <property type="term" value="C:nucleus"/>
    <property type="evidence" value="ECO:0007669"/>
    <property type="project" value="TreeGrafter"/>
</dbReference>
<dbReference type="STRING" id="8022.A0A060YT04"/>
<evidence type="ECO:0000256" key="4">
    <source>
        <dbReference type="ARBA" id="ARBA00022786"/>
    </source>
</evidence>
<gene>
    <name evidence="9" type="ORF">GSONMT00061032001</name>
</gene>
<keyword evidence="5" id="KW-0378">Hydrolase</keyword>
<dbReference type="EMBL" id="FR919315">
    <property type="protein sequence ID" value="CDQ94988.1"/>
    <property type="molecule type" value="Genomic_DNA"/>
</dbReference>
<dbReference type="PaxDb" id="8022-A0A060YT04"/>
<accession>A0A060YT04</accession>
<feature type="transmembrane region" description="Helical" evidence="7">
    <location>
        <begin position="170"/>
        <end position="193"/>
    </location>
</feature>
<reference evidence="9" key="2">
    <citation type="submission" date="2014-03" db="EMBL/GenBank/DDBJ databases">
        <authorList>
            <person name="Genoscope - CEA"/>
        </authorList>
    </citation>
    <scope>NUCLEOTIDE SEQUENCE</scope>
</reference>
<sequence length="213" mass="23471">MPQRIEAALRAKGAELNIRKVFLVFCKLYIDVCGLCFSLLTNFPLSFSAGVVEGDLAAVEAYKSSGGDIARQLTSDEVRLLNRPSAFDDGFTLVHLAIRFQRKDMLAVLLTEVSQQAAKCIPAMVCPELTEQIRREVAASLHQRKGEFTCYFLTDLVTFTLPAGQPSTDLVHTTAVVLFSLVTVYSCGVLFFCSSTLKLHVLGLYDGRMYALC</sequence>
<keyword evidence="6" id="KW-0788">Thiol protease</keyword>
<dbReference type="AlphaFoldDB" id="A0A060YT04"/>
<dbReference type="GO" id="GO:0071947">
    <property type="term" value="P:protein deubiquitination involved in ubiquitin-dependent protein catabolic process"/>
    <property type="evidence" value="ECO:0007669"/>
    <property type="project" value="TreeGrafter"/>
</dbReference>
<dbReference type="Proteomes" id="UP000193380">
    <property type="component" value="Unassembled WGS sequence"/>
</dbReference>
<dbReference type="InterPro" id="IPR051346">
    <property type="entry name" value="OTU_Deubiquitinase"/>
</dbReference>
<evidence type="ECO:0000259" key="8">
    <source>
        <dbReference type="Pfam" id="PF18418"/>
    </source>
</evidence>
<keyword evidence="7" id="KW-1133">Transmembrane helix</keyword>
<evidence type="ECO:0000256" key="2">
    <source>
        <dbReference type="ARBA" id="ARBA00012759"/>
    </source>
</evidence>
<dbReference type="PANTHER" id="PTHR13367">
    <property type="entry name" value="UBIQUITIN THIOESTERASE"/>
    <property type="match status" value="1"/>
</dbReference>
<evidence type="ECO:0000313" key="9">
    <source>
        <dbReference type="EMBL" id="CDQ94988.1"/>
    </source>
</evidence>
<feature type="transmembrane region" description="Helical" evidence="7">
    <location>
        <begin position="21"/>
        <end position="40"/>
    </location>
</feature>
<dbReference type="EC" id="3.4.19.12" evidence="2"/>
<evidence type="ECO:0000256" key="1">
    <source>
        <dbReference type="ARBA" id="ARBA00000707"/>
    </source>
</evidence>
<dbReference type="Pfam" id="PF18418">
    <property type="entry name" value="AnkUBD"/>
    <property type="match status" value="1"/>
</dbReference>
<evidence type="ECO:0000256" key="7">
    <source>
        <dbReference type="SAM" id="Phobius"/>
    </source>
</evidence>
<organism evidence="9 10">
    <name type="scientific">Oncorhynchus mykiss</name>
    <name type="common">Rainbow trout</name>
    <name type="synonym">Salmo gairdneri</name>
    <dbReference type="NCBI Taxonomy" id="8022"/>
    <lineage>
        <taxon>Eukaryota</taxon>
        <taxon>Metazoa</taxon>
        <taxon>Chordata</taxon>
        <taxon>Craniata</taxon>
        <taxon>Vertebrata</taxon>
        <taxon>Euteleostomi</taxon>
        <taxon>Actinopterygii</taxon>
        <taxon>Neopterygii</taxon>
        <taxon>Teleostei</taxon>
        <taxon>Protacanthopterygii</taxon>
        <taxon>Salmoniformes</taxon>
        <taxon>Salmonidae</taxon>
        <taxon>Salmoninae</taxon>
        <taxon>Oncorhynchus</taxon>
    </lineage>
</organism>
<keyword evidence="3" id="KW-0645">Protease</keyword>
<comment type="catalytic activity">
    <reaction evidence="1">
        <text>Thiol-dependent hydrolysis of ester, thioester, amide, peptide and isopeptide bonds formed by the C-terminal Gly of ubiquitin (a 76-residue protein attached to proteins as an intracellular targeting signal).</text>
        <dbReference type="EC" id="3.4.19.12"/>
    </reaction>
</comment>
<dbReference type="InterPro" id="IPR041294">
    <property type="entry name" value="AnkUBD"/>
</dbReference>
<reference evidence="9" key="1">
    <citation type="journal article" date="2014" name="Nat. Commun.">
        <title>The rainbow trout genome provides novel insights into evolution after whole-genome duplication in vertebrates.</title>
        <authorList>
            <person name="Berthelot C."/>
            <person name="Brunet F."/>
            <person name="Chalopin D."/>
            <person name="Juanchich A."/>
            <person name="Bernard M."/>
            <person name="Noel B."/>
            <person name="Bento P."/>
            <person name="Da Silva C."/>
            <person name="Labadie K."/>
            <person name="Alberti A."/>
            <person name="Aury J.M."/>
            <person name="Louis A."/>
            <person name="Dehais P."/>
            <person name="Bardou P."/>
            <person name="Montfort J."/>
            <person name="Klopp C."/>
            <person name="Cabau C."/>
            <person name="Gaspin C."/>
            <person name="Thorgaard G.H."/>
            <person name="Boussaha M."/>
            <person name="Quillet E."/>
            <person name="Guyomard R."/>
            <person name="Galiana D."/>
            <person name="Bobe J."/>
            <person name="Volff J.N."/>
            <person name="Genet C."/>
            <person name="Wincker P."/>
            <person name="Jaillon O."/>
            <person name="Roest Crollius H."/>
            <person name="Guiguen Y."/>
        </authorList>
    </citation>
    <scope>NUCLEOTIDE SEQUENCE [LARGE SCALE GENOMIC DNA]</scope>
</reference>
<dbReference type="GO" id="GO:1990168">
    <property type="term" value="P:protein K33-linked deubiquitination"/>
    <property type="evidence" value="ECO:0007669"/>
    <property type="project" value="TreeGrafter"/>
</dbReference>
<dbReference type="GO" id="GO:0030177">
    <property type="term" value="P:positive regulation of Wnt signaling pathway"/>
    <property type="evidence" value="ECO:0007669"/>
    <property type="project" value="TreeGrafter"/>
</dbReference>
<dbReference type="Gene3D" id="1.25.40.560">
    <property type="match status" value="1"/>
</dbReference>
<protein>
    <recommendedName>
        <fullName evidence="2">ubiquitinyl hydrolase 1</fullName>
        <ecNumber evidence="2">3.4.19.12</ecNumber>
    </recommendedName>
</protein>
<dbReference type="GO" id="GO:0035523">
    <property type="term" value="P:protein K29-linked deubiquitination"/>
    <property type="evidence" value="ECO:0007669"/>
    <property type="project" value="TreeGrafter"/>
</dbReference>
<name>A0A060YT04_ONCMY</name>
<keyword evidence="7" id="KW-0812">Transmembrane</keyword>
<dbReference type="GO" id="GO:0070530">
    <property type="term" value="F:K63-linked polyubiquitin modification-dependent protein binding"/>
    <property type="evidence" value="ECO:0007669"/>
    <property type="project" value="TreeGrafter"/>
</dbReference>
<dbReference type="GO" id="GO:0004843">
    <property type="term" value="F:cysteine-type deubiquitinase activity"/>
    <property type="evidence" value="ECO:0007669"/>
    <property type="project" value="UniProtKB-EC"/>
</dbReference>
<evidence type="ECO:0000256" key="6">
    <source>
        <dbReference type="ARBA" id="ARBA00022807"/>
    </source>
</evidence>
<keyword evidence="4" id="KW-0833">Ubl conjugation pathway</keyword>
<evidence type="ECO:0000256" key="5">
    <source>
        <dbReference type="ARBA" id="ARBA00022801"/>
    </source>
</evidence>
<feature type="domain" description="Ankyrin ubiquitin-binding" evidence="8">
    <location>
        <begin position="49"/>
        <end position="119"/>
    </location>
</feature>
<dbReference type="GO" id="GO:0007010">
    <property type="term" value="P:cytoskeleton organization"/>
    <property type="evidence" value="ECO:0007669"/>
    <property type="project" value="TreeGrafter"/>
</dbReference>
<proteinExistence type="predicted"/>
<dbReference type="PANTHER" id="PTHR13367:SF28">
    <property type="entry name" value="UBIQUITIN THIOESTERASE ZRANB1"/>
    <property type="match status" value="1"/>
</dbReference>
<evidence type="ECO:0000256" key="3">
    <source>
        <dbReference type="ARBA" id="ARBA00022670"/>
    </source>
</evidence>
<dbReference type="GO" id="GO:0005737">
    <property type="term" value="C:cytoplasm"/>
    <property type="evidence" value="ECO:0007669"/>
    <property type="project" value="TreeGrafter"/>
</dbReference>
<evidence type="ECO:0000313" key="10">
    <source>
        <dbReference type="Proteomes" id="UP000193380"/>
    </source>
</evidence>